<keyword evidence="4" id="KW-1185">Reference proteome</keyword>
<keyword evidence="2" id="KW-1133">Transmembrane helix</keyword>
<dbReference type="EMBL" id="ML210161">
    <property type="protein sequence ID" value="TFK27764.1"/>
    <property type="molecule type" value="Genomic_DNA"/>
</dbReference>
<sequence length="582" mass="64585">MYIPNDRQRGTANGGSGSGAGTTTFSRRSATPGHNPASTSGDRASTPQRRQRVQHENEYREEQEEYDEETQWESDDAGGGANHLKPTSYSTSTNVGVGKPSSRRRRPAGTATTAKPRSTTGRSPRAPRFAQNREREQSITPPPVLLYGHPDHPATKELSTTEESTPTPPSHSEKPLLQIPWSELPHHLITSLKYTFLYTFSILKPAIGFLRYPLILITFLLLLALILNTVSGIFKAAFTPLCHVPGLSMLGACQWVRAPTFQVHTTPDGKYKPVQWADYPALVDLEQKTFDQLMDESVANFGGALTLNLKKTEIAVSDLVELVKLSDLAGKESLAESLKVFVKEAKVTGRGLSALGVNIVAVNEWGLNKVAEAHTRDKARKTIGGRLAAMVPFAPKELTLDEVTRDTFGQAMDMLASQLERLIVEVEANHENLNNLEETLGVIHSIVQRENGTWTTLREDLLAQLWTKLGGNGKRMRSFERHLKMLKEVTVYRKQALAQVVGALQALQEMNDQMEDIRERVSKPDLAQDKIAPEVHMRSIALGLERLKESRIRVKRAGEEEKRKVLGSDWGREDNEAIGIEA</sequence>
<dbReference type="Proteomes" id="UP000307440">
    <property type="component" value="Unassembled WGS sequence"/>
</dbReference>
<reference evidence="3 4" key="1">
    <citation type="journal article" date="2019" name="Nat. Ecol. Evol.">
        <title>Megaphylogeny resolves global patterns of mushroom evolution.</title>
        <authorList>
            <person name="Varga T."/>
            <person name="Krizsan K."/>
            <person name="Foldi C."/>
            <person name="Dima B."/>
            <person name="Sanchez-Garcia M."/>
            <person name="Sanchez-Ramirez S."/>
            <person name="Szollosi G.J."/>
            <person name="Szarkandi J.G."/>
            <person name="Papp V."/>
            <person name="Albert L."/>
            <person name="Andreopoulos W."/>
            <person name="Angelini C."/>
            <person name="Antonin V."/>
            <person name="Barry K.W."/>
            <person name="Bougher N.L."/>
            <person name="Buchanan P."/>
            <person name="Buyck B."/>
            <person name="Bense V."/>
            <person name="Catcheside P."/>
            <person name="Chovatia M."/>
            <person name="Cooper J."/>
            <person name="Damon W."/>
            <person name="Desjardin D."/>
            <person name="Finy P."/>
            <person name="Geml J."/>
            <person name="Haridas S."/>
            <person name="Hughes K."/>
            <person name="Justo A."/>
            <person name="Karasinski D."/>
            <person name="Kautmanova I."/>
            <person name="Kiss B."/>
            <person name="Kocsube S."/>
            <person name="Kotiranta H."/>
            <person name="LaButti K.M."/>
            <person name="Lechner B.E."/>
            <person name="Liimatainen K."/>
            <person name="Lipzen A."/>
            <person name="Lukacs Z."/>
            <person name="Mihaltcheva S."/>
            <person name="Morgado L.N."/>
            <person name="Niskanen T."/>
            <person name="Noordeloos M.E."/>
            <person name="Ohm R.A."/>
            <person name="Ortiz-Santana B."/>
            <person name="Ovrebo C."/>
            <person name="Racz N."/>
            <person name="Riley R."/>
            <person name="Savchenko A."/>
            <person name="Shiryaev A."/>
            <person name="Soop K."/>
            <person name="Spirin V."/>
            <person name="Szebenyi C."/>
            <person name="Tomsovsky M."/>
            <person name="Tulloss R.E."/>
            <person name="Uehling J."/>
            <person name="Grigoriev I.V."/>
            <person name="Vagvolgyi C."/>
            <person name="Papp T."/>
            <person name="Martin F.M."/>
            <person name="Miettinen O."/>
            <person name="Hibbett D.S."/>
            <person name="Nagy L.G."/>
        </authorList>
    </citation>
    <scope>NUCLEOTIDE SEQUENCE [LARGE SCALE GENOMIC DNA]</scope>
    <source>
        <strain evidence="3 4">CBS 121175</strain>
    </source>
</reference>
<organism evidence="3 4">
    <name type="scientific">Coprinopsis marcescibilis</name>
    <name type="common">Agaric fungus</name>
    <name type="synonym">Psathyrella marcescibilis</name>
    <dbReference type="NCBI Taxonomy" id="230819"/>
    <lineage>
        <taxon>Eukaryota</taxon>
        <taxon>Fungi</taxon>
        <taxon>Dikarya</taxon>
        <taxon>Basidiomycota</taxon>
        <taxon>Agaricomycotina</taxon>
        <taxon>Agaricomycetes</taxon>
        <taxon>Agaricomycetidae</taxon>
        <taxon>Agaricales</taxon>
        <taxon>Agaricineae</taxon>
        <taxon>Psathyrellaceae</taxon>
        <taxon>Coprinopsis</taxon>
    </lineage>
</organism>
<evidence type="ECO:0000313" key="4">
    <source>
        <dbReference type="Proteomes" id="UP000307440"/>
    </source>
</evidence>
<feature type="compositionally biased region" description="Polar residues" evidence="1">
    <location>
        <begin position="36"/>
        <end position="48"/>
    </location>
</feature>
<name>A0A5C3L429_COPMA</name>
<feature type="compositionally biased region" description="Acidic residues" evidence="1">
    <location>
        <begin position="61"/>
        <end position="76"/>
    </location>
</feature>
<dbReference type="OrthoDB" id="4179406at2759"/>
<keyword evidence="2" id="KW-0812">Transmembrane</keyword>
<feature type="compositionally biased region" description="Polar residues" evidence="1">
    <location>
        <begin position="85"/>
        <end position="95"/>
    </location>
</feature>
<protein>
    <submittedName>
        <fullName evidence="3">Uncharacterized protein</fullName>
    </submittedName>
</protein>
<keyword evidence="2" id="KW-0472">Membrane</keyword>
<evidence type="ECO:0000313" key="3">
    <source>
        <dbReference type="EMBL" id="TFK27764.1"/>
    </source>
</evidence>
<dbReference type="AlphaFoldDB" id="A0A5C3L429"/>
<evidence type="ECO:0000256" key="2">
    <source>
        <dbReference type="SAM" id="Phobius"/>
    </source>
</evidence>
<feature type="region of interest" description="Disordered" evidence="1">
    <location>
        <begin position="1"/>
        <end position="175"/>
    </location>
</feature>
<feature type="transmembrane region" description="Helical" evidence="2">
    <location>
        <begin position="214"/>
        <end position="234"/>
    </location>
</feature>
<evidence type="ECO:0000256" key="1">
    <source>
        <dbReference type="SAM" id="MobiDB-lite"/>
    </source>
</evidence>
<proteinExistence type="predicted"/>
<feature type="compositionally biased region" description="Low complexity" evidence="1">
    <location>
        <begin position="108"/>
        <end position="117"/>
    </location>
</feature>
<dbReference type="STRING" id="230819.A0A5C3L429"/>
<accession>A0A5C3L429</accession>
<gene>
    <name evidence="3" type="ORF">FA15DRAFT_131496</name>
</gene>